<dbReference type="EMBL" id="LYXU01000001">
    <property type="protein sequence ID" value="OBS26910.1"/>
    <property type="molecule type" value="Genomic_DNA"/>
</dbReference>
<dbReference type="Proteomes" id="UP000091967">
    <property type="component" value="Unassembled WGS sequence"/>
</dbReference>
<comment type="caution">
    <text evidence="1">The sequence shown here is derived from an EMBL/GenBank/DDBJ whole genome shotgun (WGS) entry which is preliminary data.</text>
</comment>
<evidence type="ECO:0000313" key="2">
    <source>
        <dbReference type="Proteomes" id="UP000091967"/>
    </source>
</evidence>
<dbReference type="AlphaFoldDB" id="A0A1B8B2F6"/>
<sequence>MFVFKLKHTHNFQYLLIYDPTEYDVTMPQIGEAYKLLCVDKEAECGDDNASPVAVNIPVNIPVNFTVPEPQEAIRAFFDRLTYDDSALDVK</sequence>
<name>A0A1B8B2F6_FUSPO</name>
<keyword evidence="2" id="KW-1185">Reference proteome</keyword>
<protein>
    <submittedName>
        <fullName evidence="1">Uncharacterized protein</fullName>
    </submittedName>
</protein>
<accession>A0A1B8B2F6</accession>
<organism evidence="1 2">
    <name type="scientific">Fusarium poae</name>
    <dbReference type="NCBI Taxonomy" id="36050"/>
    <lineage>
        <taxon>Eukaryota</taxon>
        <taxon>Fungi</taxon>
        <taxon>Dikarya</taxon>
        <taxon>Ascomycota</taxon>
        <taxon>Pezizomycotina</taxon>
        <taxon>Sordariomycetes</taxon>
        <taxon>Hypocreomycetidae</taxon>
        <taxon>Hypocreales</taxon>
        <taxon>Nectriaceae</taxon>
        <taxon>Fusarium</taxon>
    </lineage>
</organism>
<gene>
    <name evidence="1" type="ORF">FPOA_00851</name>
</gene>
<reference evidence="1 2" key="1">
    <citation type="submission" date="2016-06" db="EMBL/GenBank/DDBJ databases">
        <title>Living apart together: crosstalk between the core and supernumerary genomes in a fungal plant pathogen.</title>
        <authorList>
            <person name="Vanheule A."/>
            <person name="Audenaert K."/>
            <person name="Warris S."/>
            <person name="Van De Geest H."/>
            <person name="Schijlen E."/>
            <person name="Hofte M."/>
            <person name="De Saeger S."/>
            <person name="Haesaert G."/>
            <person name="Waalwijk C."/>
            <person name="Van Der Lee T."/>
        </authorList>
    </citation>
    <scope>NUCLEOTIDE SEQUENCE [LARGE SCALE GENOMIC DNA]</scope>
    <source>
        <strain evidence="1 2">2516</strain>
    </source>
</reference>
<evidence type="ECO:0000313" key="1">
    <source>
        <dbReference type="EMBL" id="OBS26910.1"/>
    </source>
</evidence>
<proteinExistence type="predicted"/>